<proteinExistence type="predicted"/>
<dbReference type="PROSITE" id="PS50075">
    <property type="entry name" value="CARRIER"/>
    <property type="match status" value="5"/>
</dbReference>
<evidence type="ECO:0000256" key="2">
    <source>
        <dbReference type="ARBA" id="ARBA00022553"/>
    </source>
</evidence>
<dbReference type="EMBL" id="JAPQKP010000003">
    <property type="protein sequence ID" value="KAJ5199436.1"/>
    <property type="molecule type" value="Genomic_DNA"/>
</dbReference>
<evidence type="ECO:0000256" key="4">
    <source>
        <dbReference type="ARBA" id="ARBA00022737"/>
    </source>
</evidence>
<keyword evidence="1" id="KW-0596">Phosphopantetheine</keyword>
<feature type="domain" description="Carrier" evidence="5">
    <location>
        <begin position="4848"/>
        <end position="4924"/>
    </location>
</feature>
<dbReference type="SMART" id="SM00823">
    <property type="entry name" value="PKS_PP"/>
    <property type="match status" value="5"/>
</dbReference>
<dbReference type="Proteomes" id="UP001150879">
    <property type="component" value="Unassembled WGS sequence"/>
</dbReference>
<dbReference type="InterPro" id="IPR000873">
    <property type="entry name" value="AMP-dep_synth/lig_dom"/>
</dbReference>
<feature type="domain" description="Carrier" evidence="5">
    <location>
        <begin position="5960"/>
        <end position="6036"/>
    </location>
</feature>
<dbReference type="Pfam" id="PF00501">
    <property type="entry name" value="AMP-binding"/>
    <property type="match status" value="5"/>
</dbReference>
<evidence type="ECO:0000256" key="1">
    <source>
        <dbReference type="ARBA" id="ARBA00022450"/>
    </source>
</evidence>
<dbReference type="SUPFAM" id="SSF52777">
    <property type="entry name" value="CoA-dependent acyltransferases"/>
    <property type="match status" value="14"/>
</dbReference>
<keyword evidence="7" id="KW-1185">Reference proteome</keyword>
<dbReference type="NCBIfam" id="TIGR01733">
    <property type="entry name" value="AA-adenyl-dom"/>
    <property type="match status" value="4"/>
</dbReference>
<dbReference type="GO" id="GO:0016874">
    <property type="term" value="F:ligase activity"/>
    <property type="evidence" value="ECO:0007669"/>
    <property type="project" value="UniProtKB-KW"/>
</dbReference>
<dbReference type="Gene3D" id="3.30.559.30">
    <property type="entry name" value="Nonribosomal peptide synthetase, condensation domain"/>
    <property type="match status" value="7"/>
</dbReference>
<dbReference type="GO" id="GO:0043041">
    <property type="term" value="P:amino acid activation for nonribosomal peptide biosynthetic process"/>
    <property type="evidence" value="ECO:0007669"/>
    <property type="project" value="TreeGrafter"/>
</dbReference>
<dbReference type="GO" id="GO:0031177">
    <property type="term" value="F:phosphopantetheine binding"/>
    <property type="evidence" value="ECO:0007669"/>
    <property type="project" value="InterPro"/>
</dbReference>
<dbReference type="InterPro" id="IPR020806">
    <property type="entry name" value="PKS_PP-bd"/>
</dbReference>
<dbReference type="InterPro" id="IPR020845">
    <property type="entry name" value="AMP-binding_CS"/>
</dbReference>
<organism evidence="6 7">
    <name type="scientific">Penicillium cf. griseofulvum</name>
    <dbReference type="NCBI Taxonomy" id="2972120"/>
    <lineage>
        <taxon>Eukaryota</taxon>
        <taxon>Fungi</taxon>
        <taxon>Dikarya</taxon>
        <taxon>Ascomycota</taxon>
        <taxon>Pezizomycotina</taxon>
        <taxon>Eurotiomycetes</taxon>
        <taxon>Eurotiomycetidae</taxon>
        <taxon>Eurotiales</taxon>
        <taxon>Aspergillaceae</taxon>
        <taxon>Penicillium</taxon>
    </lineage>
</organism>
<reference evidence="6" key="1">
    <citation type="submission" date="2022-11" db="EMBL/GenBank/DDBJ databases">
        <authorList>
            <person name="Petersen C."/>
        </authorList>
    </citation>
    <scope>NUCLEOTIDE SEQUENCE</scope>
    <source>
        <strain evidence="6">IBT 16849</strain>
    </source>
</reference>
<dbReference type="Gene3D" id="3.30.300.30">
    <property type="match status" value="5"/>
</dbReference>
<evidence type="ECO:0000256" key="3">
    <source>
        <dbReference type="ARBA" id="ARBA00022598"/>
    </source>
</evidence>
<dbReference type="PROSITE" id="PS00455">
    <property type="entry name" value="AMP_BINDING"/>
    <property type="match status" value="4"/>
</dbReference>
<dbReference type="Pfam" id="PF00550">
    <property type="entry name" value="PP-binding"/>
    <property type="match status" value="5"/>
</dbReference>
<evidence type="ECO:0000259" key="5">
    <source>
        <dbReference type="PROSITE" id="PS50075"/>
    </source>
</evidence>
<feature type="domain" description="Carrier" evidence="5">
    <location>
        <begin position="2167"/>
        <end position="2246"/>
    </location>
</feature>
<dbReference type="Pfam" id="PF00668">
    <property type="entry name" value="Condensation"/>
    <property type="match status" value="7"/>
</dbReference>
<dbReference type="NCBIfam" id="NF003417">
    <property type="entry name" value="PRK04813.1"/>
    <property type="match status" value="5"/>
</dbReference>
<dbReference type="GO" id="GO:0005737">
    <property type="term" value="C:cytoplasm"/>
    <property type="evidence" value="ECO:0007669"/>
    <property type="project" value="TreeGrafter"/>
</dbReference>
<dbReference type="InterPro" id="IPR036736">
    <property type="entry name" value="ACP-like_sf"/>
</dbReference>
<dbReference type="PANTHER" id="PTHR45527">
    <property type="entry name" value="NONRIBOSOMAL PEPTIDE SYNTHETASE"/>
    <property type="match status" value="1"/>
</dbReference>
<dbReference type="InterPro" id="IPR009081">
    <property type="entry name" value="PP-bd_ACP"/>
</dbReference>
<keyword evidence="3" id="KW-0436">Ligase</keyword>
<sequence length="6495" mass="714262">MAPFVNTSPDETILNTHKTENKNAVAIGSSDISQEFTVEEIQLLQELFLRSPGMKLEDVESICACTPMQEAILLSQAQGTGDYIIRSTFELHSLNGHPFDFQRLNEAWRNLVQQSDVLRTTFVSTTSGKTLFYQAVLKKVTTAIQKVEYESVNDFIAASPDCAADRGVSHRLVFCKTPDGPDCLKIEMHHSVADAHSSYKIFHELMRLYDQPDAQLQGPPFRDFVQHLEDSPEEEQKLDYWQSFLANVQPSMFPQLRIGDKPARSFERKERRVQLDRDAILKLTAKSSPVSFSMFFHVVWSVLLRAYLGRDDVMFGYISSGRRNVPLPNVADALGPYICMMVACARMEEESVSLMELAGQLRKNVARGWAHEQCSLVSIQRKMQSNGGLFNTLVDVQRISKLAHTSTEMYMDLVHVHTVAEYDLVLSIEDTGDDLLARISYQTSLLGDADVENIASCFLSIVNQFLKDPHRKIRSLDLSTDIHHTQIERWNGAPLKAISACAHDLIDTETALHPELEAICSPGGSLTYRQLSDTSDFLASHLISAGVGSGVLVPICMEKSPQALVAMLAIMKAGAAFVPVDPSAPAHRIRVILADTNAAVIVGSHSTLAVIDAVILDHQKLVVVDEALFTSSEPYILPKAAAASYHDPAYVLFTSGSTGKPKGVVVPHEALCSSMYAHGRAMAIDRTTRSLQFSAYTFDAFIAETFTVLLFGGVICVPSEEDRMNNVAKAINQMGINWAMLTPTFARLLDPVSIPTLRSLVLVGEAVDQNCLDQWLGRVRVFNGYGPTETCVVCITHCFSNDHSRQHDVIGYAEGCRAWVVDTNNCNILSPLGSVGELIIEGPNITKGYLGDPEKTARSFIEHLTWASHFFHDTENQRHTSFRLYRTGDLVRQLSDGSFKFIGRADNQTKVNGQRLEVGEVEHHILCSNTAVQALVNVPKKGKLQGRLVAVLVLEGHQGINGEDSGLGIVANEQTSVIASLIAQVRDGLSTVLPTYMIPSSWIPVDRMPVLASGKMDRRHIQECLETIDSSTLDSILDFQTAEASHLPAEGLYDFGDDATSTLAHQLRALWSEVLDIPENNISFQRPFLALGGDSISAMRVTGKARSQGLHFTVRDILYHSTIAGLAPHVQRMDQLQHPASTKIKSDQKHRYPLLVQGSQNVEGMLQKLSSKLKPPGVDEIEDIYPCSPSQEGMIVSQLRQPERKLYNFEVTWEVSAKPGSHVDLDRLEAACGAVIQRHPILRTVFCEVDASDSPFVQLVFETANSLGVPVVRSSLPPSDITVPTPIILDASRFPYQWTLCQTSDGVFCKFTMNHCVIDGSCLETLIHDIAIAYDNAQLPRAPLYSSFIGHLLENPLTESYNFWKAQLEDVNSCHFPNLTPSDRSTATSGLINVVFPENQVNKLRAICREQGLTVSTFMNTVWALVLQAYIGQDATSVCFGYMSSGRDIPVLGVEDIVGPLLSMLVQKVDLPASSTVVELLKNVQSDMLAGLPHQHCSLAKIQNSLGFQGETLFNTLVNVQRHVQPDEDGLKSAIKLNFHDYSGTAEFDVVFDVVDSAEGITANLLYWTSCISDEHARNLSATVIQVFEACLSTSDGQINQLELCSDQHRLKLFEWNPSFPQSVDECLHHQFEAQAARRPNAPAICTTGFGVNWSYAELNNLATRLAAHLATLGVGPETLVPYCFSKSPWTVVVILAILKAGGACVALDPSYPLQRLRDMVSLTAASVIVAEEKHTRMFDDFAAVTIVTLTPSLWGQLSSREISSPPVTPKNAAFINFTSGSTGMPKGSVLEHHSLSSALWHHRKLDPVGDETRGLQFSSYTFDASFAEILLILCSGGCLCVPTEDQRMNNLAVTIRELGVTWMYLTPTVASLLNPAEVPGLETICLGGEPVLDSLVRMWLGKVHLIATYGPSECSIAISRSEVQGFGNGQLGPASGALLWIVDPANPDRLLPPGAPGELLIEGPLVGRGYLQDEQNKATFIVDPTWVQACHVPGVPSSGRQMYKTGDIVRFEADGSMVMLGRKDAQAKIYGQRVDLGEIEHHLLASGHEIRHATCLIVKTGPFAGTLTAILSSMKLEDAAWGVADPSMTIIQDTEARARISELRTWLEDRVPVYMIPREWILLDMVPVSYSGKLNRRALGQWLERVSTETYDAMQALDSDTGIVDEIISPMEDQIRQVWASVLKVPQSRIGLGRSFFSLGGDSISAIQVSSQLRNGGVRVSMHDIMQYRSICDIAKHSEYIDSSSTASLVNQEHISATSFPFPSLQGRLSEADLDILYIKIEQDTAREDVEDIYACSPMQEGILISRAKQDGLYDTATTCQIVPRPGKGPTDVTQLERAIAQVISRHQVLRTWFVGCEGTTPYVQVVLRQVASPIVRTTCVDLHDLLASSPTVTGVDGSDKLGYRFIICQAETGEIYCQLGINHALIDGQSIQVLLRDILLAYDGALPIDPLPPRYGDFINYLSRYPKSTALEYWKILLEDVNPCKFPSLNPHANQQPAEFKHTRRDLDSGLVRQIHALCQEQNTTIATVISAVWGLVLQAYIGADSVCFGYLSSGRAVPVPQAESIIGPLITMMVSRVDLNPGMPLTQLIQNLNDQFLNGLAHQHCSLSEIQHATDGGRQRGLLFNTAVNVKRGGSSLEQSSTSMQFDILNVYDPSEFDVLLNVDHTDQEVTLSLHYWPQCLSNEHAELLGHTAVQALTSLLDNLSGTVADVELFSEAHGTRLLSWVPETPVAIESCVQELVEEKSESQPDRQAISTTDLCMTYRELESLSSRLAGHLAYLGVGPNRMVPFCFDNSAWAVVVMYAILKSGGVCVALSPEYTEIQIASIIQSTGASVVVSHSEYVARFGKSTAQVITLDGTIESVSAMLNYLEQFPITTTTPAKPSSAAFVVLGSNLTSISDAIILEHSSISTGIHYRGTKELLSTETRVLQFSVYTDKTSIHEIFATLAFGATVCIPSRHERLANLSTFVKSQVVNTAQLTPTVAYLLDPAEVSLRTLTLEGEPVPRNLVRLWANHTNLITSYEPVGCSNSCSWALLGASDIQDGTLGRPCGSLMWIVDSKNSNKLAPIGCPGEILIEGPLLARGYFDPRWTEEVFLVDPTWVRFGSVPGVERSRRFVKSGHIARYNMDGTLTSLGPKESQGETYSQQISLAEIEAQISDQFVGHSVALVPKDGHWLGKLVVIFSLERSLAVHDQPLAIRMIKTSAVHVRDLRKRLHTSLPGNLLPHALVPVTGLPVLSNGKLNREKLQLWLETLDADTCERVLALGQEEKQTNSKIENQLVTIWSKVLSLPEQIVDINQSFFRLGGDSIAAMHAAAQLQCERIPLAVHDILRLRTIAALAALVVEKGVEKGIDNSTEVPQQRLEIVPETKNTDFPLTPIQGMHFQSQPNGLNHFNQSCLLRFGGSASRSFTPGEVKSALLALIERHSMLNARFSMNSAGIWSQRIIETSLESLNFSNSAHTSMEEARSIFISVQDGLDIQNGPLIGAGLLDVTANGATEQLLFIAVHHLAVDLVSWRILVDDLEALLLHQSLGPKPMSFQSWEYVQSEHAKKELSPEKALPSSFAPSVDFTDYWGISKQPQTYGTTVKAQFTVDKDTTALLLGKANHALDTETVEILLALLFCSFGSTFSDRALPVVFSEGHGRETLLQDIDLSRTVGWFTTMFPISIHPTGRHHDKDSQIRHTLRSVRDYRRSLPGKGWPYFASRYLNDQGISTFAGHENMEILFNYLGTAGTATSDRLLEHLAIGDASDVSSSAVRSALFEVTSIVQHGQLCFQFLYDSDMPRQQEIQSWIHECESILSHAAKSLARAAPELKEAEFPLLDLGEDVSLESVVQRCISRFGLSGPAEIESIHPCSPMQEGILLSQSRTSGVYDVQGVWKVAINSSESEVDVNQLKLAAQRVISRHDILRTYFAESHRDGTSFLQLVLKHVTSGVQLVDFNTLENVKQVTAHEEASGKAPSLPYLFTICQVTNNDVYLRLDINHALIDGTSTALLIRDLGLAYNNQLSPIGPKYSDFIAHLQTLSQNEALTFWTEMLKETSPCHFPLLNERESADSQVFKTIEVELPDGQSNQLHDFCRQHDTTLANFMSTIWALVLSCFVGTDCNRVTFGYLASGRDVPIEGAHEILGPMITMIIRQAEIESEKTVLGLMETMQDEFARSWPHQHTSLGKIHHALGLKATPLFNTIVNVQRSTVGDTAATGDIFFVPEMGHDPSEYEIAMNIKDGSEIWLSLGYWARCLSEPQAQSLAFTVRTAIASVLENPNQLISAVSMVGKEQMQQFQSWNANIPESMHQCIHHTIEQQALTNPEAPAVYSTEPSMSLNYRQFNEMADTLASTLTNLGVGPESLVPFCMDKSPLTPIVMIAILKAGGACVALDPSHPIQRLQSIIRDSEATVILAAPSHASKFIDLVSHVLPVNEDMFVPLAEFTDQGVSPLRQAVHHGNPAFVIFTSGSTGTPKGIVVEHGAFCSSARSHAPPLRIQRGSRVLQFASYTYDLSIAETFTTLMVGACICVPSEFERLNCLSDAINAMQVDWMFLTPTVAALVRPEQVPTVKTLVLGGEHATENNLATWGSRSGVCLINSYGPAECAIWTNANIGVQTTADTSNIGGRLGCSLWIVDPRNHDRLLPTGARGEIVIGGPTLARGYLHDPVKTNAAFIRDPAWADNSTGSHQAFYKSGDLARYNADGSLCIQGRKDTQVKVNGHRIELGDIDLNMARIPCIEHAAARLPRSSPQLRDRLVAVLSLQELATSRDGHGNDGVLKIIHQPDHKKIAIQQLGVIRATLEQQLPKHMIPSLWIPVEKMPLLTSGKLDKRAVMAWLEAMDDDRYQQILALSTASSSPHSNPENETESSLQQIWATVLKCPTSTIGMMQSFLSLGGDSISATQVVSRARTAGINVFVHDILKLRTIRQLSEQATDAGSVVSTSSRDRYARFALLSVKGGELDQFVADCISRLELKNPVEIEDIFPCSPMQEGILISQARMQSHYRVRAMFQVVAQSAQPIDVGKLVKAFGKLSQRHQGLRTIFIDGISGHDSFVQVVLKQAPVPVFEVNTCDTLDHFKILAEENDYAVEGPPYRVLVGRISSGEVYCHLVINHALEDGSSMHVFIRDLCLAYDEILSSGAPPLYSDFISYIRARPSQVGMKFWRDYLDGVLPTNFPVSAPVGTVNEPAQIGCINRMIEGEQAASLHQLSEDHEITAADIFKTVWAIVLGSVLGTDSVCFGYLASGRDAPVPDVHNILGPLINMLVFRARLDKSTKLTDLIQEARNDHTQSLPHQHCSLKEIFHAVNGGQAPLFNTLVNVQRATTAFFVDEKDSTANRSITLRNIALHDPTEYDVSLDVMESKTQIHVMLHYWTTSISADQASALADTILATINQALAEPSQTIGQLDLFSDRDRNLLSQWNPVLSPDQGRLLHHLIEEQAASKPLHAVAVTSNEGSLTYHQLNRMANKLSHHLSELGAGPEVIVPCCFEKSVWAIVAMLAVLKAGAACVALDPALPTERRKLIIRDTDATFILTSAALSKSTETLDANVISVSQDTMDRLPQPPVDGAPDTAVKPDNAAFIVYTSGSTGTPKGTVLEHRNLYAFSTGDAMPNMTSDSRVAHFASYAYDVSIEETILTLTRGACVCIISDNDRLADLTGALNRLQVNWADLTPTVLRMLEPRNLPYLKTVVLGGELLTDDVIAKWHNNVQMFNSYGPCECAIACCATEALKIGDRGAIIGKPRQANIWIVDAEDGQRMVPVGAIGELCLTGPLVGRGYLKDPVKTKAAFIDAPSWAQESDTNSPCRFYKTGDLARWNPNGTITYMGRKDNQTKIHGQRIELGEIEYQVSRGADARISGVVAAVPSSGRLKQRLVVLMAVGDEQPSMHQDSSIHRIMDQEQLSMARGGLVNLSTSLKKNLPQHMVPRLWIFVYKIPTLPSGKTNRRLVNQWLDSMDQETYTDIVASSQEPTTAVPPSSQMEERLLEILSQILDLPASSISMDQSFVALGGDSVLAMKFLARCRANGIIAQLRDVFQQTSISALASCCTVSNTPATDKRIAGLTTSHITSIQEDLGIDNANVEDIYPASPMQESIVCVQQTRNAWYANWVVEIQPSSKDSPPVQMADVAKSWQQVVNMHPILRTFFQTGTRPGQLYQVVLRDFPAPISYLAASRDAVNNFELLPDIPADGTPPHRMVLAESASGSVFLQLQISHALYDAVSLSILWHDLQVAYTQGLSKEPRPAYRSFISYLGSLDRSQTITFWRDYLASAQSCQFPSNNKSSSADGDISWSFTSATVPFHKTDQVRALCKRYAITTANLFQAVWALVLRQYTGLDDVCFGFMLSGRDAPIPLVDAIAGPLINLMPCRVKMSQGTKLESLFLELQTNLAEILMNQNCSLEDIHHAVKAEQPLFNTFLNMQRVTAQAPYSQSSIQFDEVRGYMTDEYAISVYVVDSDDQISISMSYWTSVLSPEQVEKLSQVIQNTLDLLFESREDHPFSLPSLWLGRLLEL</sequence>
<dbReference type="Gene3D" id="2.30.38.10">
    <property type="entry name" value="Luciferase, Domain 3"/>
    <property type="match status" value="1"/>
</dbReference>
<dbReference type="InterPro" id="IPR045851">
    <property type="entry name" value="AMP-bd_C_sf"/>
</dbReference>
<reference evidence="6" key="2">
    <citation type="journal article" date="2023" name="IMA Fungus">
        <title>Comparative genomic study of the Penicillium genus elucidates a diverse pangenome and 15 lateral gene transfer events.</title>
        <authorList>
            <person name="Petersen C."/>
            <person name="Sorensen T."/>
            <person name="Nielsen M.R."/>
            <person name="Sondergaard T.E."/>
            <person name="Sorensen J.L."/>
            <person name="Fitzpatrick D.A."/>
            <person name="Frisvad J.C."/>
            <person name="Nielsen K.L."/>
        </authorList>
    </citation>
    <scope>NUCLEOTIDE SEQUENCE</scope>
    <source>
        <strain evidence="6">IBT 16849</strain>
    </source>
</reference>
<dbReference type="Gene3D" id="1.10.1200.10">
    <property type="entry name" value="ACP-like"/>
    <property type="match status" value="5"/>
</dbReference>
<dbReference type="FunFam" id="3.40.50.980:FF:000001">
    <property type="entry name" value="Non-ribosomal peptide synthetase"/>
    <property type="match status" value="2"/>
</dbReference>
<dbReference type="CDD" id="cd19542">
    <property type="entry name" value="CT_NRPS-like"/>
    <property type="match status" value="6"/>
</dbReference>
<dbReference type="FunFam" id="3.30.300.30:FF:000015">
    <property type="entry name" value="Nonribosomal peptide synthase SidD"/>
    <property type="match status" value="4"/>
</dbReference>
<dbReference type="InterPro" id="IPR023213">
    <property type="entry name" value="CAT-like_dom_sf"/>
</dbReference>
<dbReference type="GO" id="GO:0044550">
    <property type="term" value="P:secondary metabolite biosynthetic process"/>
    <property type="evidence" value="ECO:0007669"/>
    <property type="project" value="TreeGrafter"/>
</dbReference>
<comment type="caution">
    <text evidence="6">The sequence shown here is derived from an EMBL/GenBank/DDBJ whole genome shotgun (WGS) entry which is preliminary data.</text>
</comment>
<keyword evidence="4" id="KW-0677">Repeat</keyword>
<evidence type="ECO:0000313" key="6">
    <source>
        <dbReference type="EMBL" id="KAJ5199436.1"/>
    </source>
</evidence>
<dbReference type="SUPFAM" id="SSF56801">
    <property type="entry name" value="Acetyl-CoA synthetase-like"/>
    <property type="match status" value="5"/>
</dbReference>
<dbReference type="SUPFAM" id="SSF47336">
    <property type="entry name" value="ACP-like"/>
    <property type="match status" value="5"/>
</dbReference>
<dbReference type="InterPro" id="IPR006162">
    <property type="entry name" value="Ppantetheine_attach_site"/>
</dbReference>
<dbReference type="InterPro" id="IPR010071">
    <property type="entry name" value="AA_adenyl_dom"/>
</dbReference>
<dbReference type="PROSITE" id="PS00012">
    <property type="entry name" value="PHOSPHOPANTETHEINE"/>
    <property type="match status" value="4"/>
</dbReference>
<gene>
    <name evidence="6" type="ORF">N7472_004640</name>
</gene>
<name>A0A9W9MDS9_9EURO</name>
<dbReference type="Gene3D" id="3.40.50.980">
    <property type="match status" value="2"/>
</dbReference>
<dbReference type="FunFam" id="3.40.50.12780:FF:000014">
    <property type="entry name" value="Nonribosomal peptide synthetase 1"/>
    <property type="match status" value="3"/>
</dbReference>
<dbReference type="FunFam" id="3.30.559.30:FF:000002">
    <property type="entry name" value="Nonribosomal peptide synthase Pes1"/>
    <property type="match status" value="1"/>
</dbReference>
<dbReference type="InterPro" id="IPR042099">
    <property type="entry name" value="ANL_N_sf"/>
</dbReference>
<dbReference type="Gene3D" id="3.40.50.12780">
    <property type="entry name" value="N-terminal domain of ligase-like"/>
    <property type="match status" value="4"/>
</dbReference>
<dbReference type="CDD" id="cd05918">
    <property type="entry name" value="A_NRPS_SidN3_like"/>
    <property type="match status" value="5"/>
</dbReference>
<feature type="domain" description="Carrier" evidence="5">
    <location>
        <begin position="3274"/>
        <end position="3350"/>
    </location>
</feature>
<dbReference type="InterPro" id="IPR001242">
    <property type="entry name" value="Condensation_dom"/>
</dbReference>
<accession>A0A9W9MDS9</accession>
<feature type="domain" description="Carrier" evidence="5">
    <location>
        <begin position="1058"/>
        <end position="1134"/>
    </location>
</feature>
<protein>
    <submittedName>
        <fullName evidence="6">AMP-dependent synthetase/ligase</fullName>
    </submittedName>
</protein>
<dbReference type="CDD" id="cd19534">
    <property type="entry name" value="E_NRPS"/>
    <property type="match status" value="1"/>
</dbReference>
<evidence type="ECO:0000313" key="7">
    <source>
        <dbReference type="Proteomes" id="UP001150879"/>
    </source>
</evidence>
<dbReference type="Gene3D" id="3.30.559.10">
    <property type="entry name" value="Chloramphenicol acetyltransferase-like domain"/>
    <property type="match status" value="7"/>
</dbReference>
<keyword evidence="2" id="KW-0597">Phosphoprotein</keyword>
<dbReference type="PANTHER" id="PTHR45527:SF15">
    <property type="entry name" value="NONRIBOSOMAL PEPTIDE SYNTHETASE EASA-RELATED"/>
    <property type="match status" value="1"/>
</dbReference>